<proteinExistence type="predicted"/>
<evidence type="ECO:0000259" key="1">
    <source>
        <dbReference type="Pfam" id="PF12728"/>
    </source>
</evidence>
<dbReference type="Pfam" id="PF12728">
    <property type="entry name" value="HTH_17"/>
    <property type="match status" value="2"/>
</dbReference>
<evidence type="ECO:0000313" key="2">
    <source>
        <dbReference type="EMBL" id="NNH22871.1"/>
    </source>
</evidence>
<gene>
    <name evidence="2" type="ORF">HLB09_07150</name>
</gene>
<protein>
    <submittedName>
        <fullName evidence="2">Helix-turn-helix domain-containing protein</fullName>
    </submittedName>
</protein>
<organism evidence="2 3">
    <name type="scientific">Pseudokineococcus marinus</name>
    <dbReference type="NCBI Taxonomy" id="351215"/>
    <lineage>
        <taxon>Bacteria</taxon>
        <taxon>Bacillati</taxon>
        <taxon>Actinomycetota</taxon>
        <taxon>Actinomycetes</taxon>
        <taxon>Kineosporiales</taxon>
        <taxon>Kineosporiaceae</taxon>
        <taxon>Pseudokineococcus</taxon>
    </lineage>
</organism>
<accession>A0A849BJR8</accession>
<keyword evidence="3" id="KW-1185">Reference proteome</keyword>
<dbReference type="EMBL" id="JABEMA010000076">
    <property type="protein sequence ID" value="NNH22871.1"/>
    <property type="molecule type" value="Genomic_DNA"/>
</dbReference>
<dbReference type="InterPro" id="IPR041657">
    <property type="entry name" value="HTH_17"/>
</dbReference>
<dbReference type="SUPFAM" id="SSF46955">
    <property type="entry name" value="Putative DNA-binding domain"/>
    <property type="match status" value="1"/>
</dbReference>
<feature type="domain" description="Helix-turn-helix" evidence="1">
    <location>
        <begin position="5"/>
        <end position="42"/>
    </location>
</feature>
<feature type="domain" description="Helix-turn-helix" evidence="1">
    <location>
        <begin position="75"/>
        <end position="110"/>
    </location>
</feature>
<evidence type="ECO:0000313" key="3">
    <source>
        <dbReference type="Proteomes" id="UP000555552"/>
    </source>
</evidence>
<dbReference type="GO" id="GO:0003677">
    <property type="term" value="F:DNA binding"/>
    <property type="evidence" value="ECO:0007669"/>
    <property type="project" value="InterPro"/>
</dbReference>
<comment type="caution">
    <text evidence="2">The sequence shown here is derived from an EMBL/GenBank/DDBJ whole genome shotgun (WGS) entry which is preliminary data.</text>
</comment>
<dbReference type="InterPro" id="IPR010093">
    <property type="entry name" value="SinI_DNA-bd"/>
</dbReference>
<dbReference type="RefSeq" id="WP_171202702.1">
    <property type="nucleotide sequence ID" value="NZ_BAAANP010000015.1"/>
</dbReference>
<dbReference type="AlphaFoldDB" id="A0A849BJR8"/>
<dbReference type="InterPro" id="IPR009061">
    <property type="entry name" value="DNA-bd_dom_put_sf"/>
</dbReference>
<name>A0A849BJR8_9ACTN</name>
<dbReference type="Proteomes" id="UP000555552">
    <property type="component" value="Unassembled WGS sequence"/>
</dbReference>
<sequence length="145" mass="15560">MHPRLLDLRATAALVAVTPQTARNWAHAGRIPGVRVGGSWRFWRPAVLAAVVGPESAQRSEAREPEVDEPGIVGIKQLADLLGVHDRTVNELLRRGQLPGRKIGNSWRLSWPDIRDAIAEGRPLVPAATEAGAEAPASTSEGKTS</sequence>
<reference evidence="2 3" key="1">
    <citation type="submission" date="2020-05" db="EMBL/GenBank/DDBJ databases">
        <title>MicrobeNet Type strains.</title>
        <authorList>
            <person name="Nicholson A.C."/>
        </authorList>
    </citation>
    <scope>NUCLEOTIDE SEQUENCE [LARGE SCALE GENOMIC DNA]</scope>
    <source>
        <strain evidence="2 3">JCM 14547</strain>
    </source>
</reference>
<dbReference type="NCBIfam" id="TIGR01764">
    <property type="entry name" value="excise"/>
    <property type="match status" value="1"/>
</dbReference>